<evidence type="ECO:0000313" key="1">
    <source>
        <dbReference type="EMBL" id="KKM24854.1"/>
    </source>
</evidence>
<feature type="non-terminal residue" evidence="1">
    <location>
        <position position="1"/>
    </location>
</feature>
<dbReference type="EMBL" id="LAZR01012836">
    <property type="protein sequence ID" value="KKM24854.1"/>
    <property type="molecule type" value="Genomic_DNA"/>
</dbReference>
<dbReference type="AlphaFoldDB" id="A0A0F9IXP0"/>
<comment type="caution">
    <text evidence="1">The sequence shown here is derived from an EMBL/GenBank/DDBJ whole genome shotgun (WGS) entry which is preliminary data.</text>
</comment>
<accession>A0A0F9IXP0</accession>
<sequence>GMKNLRKDKLSWLERIGTGPFAPDNIEVGGN</sequence>
<protein>
    <submittedName>
        <fullName evidence="1">Uncharacterized protein</fullName>
    </submittedName>
</protein>
<organism evidence="1">
    <name type="scientific">marine sediment metagenome</name>
    <dbReference type="NCBI Taxonomy" id="412755"/>
    <lineage>
        <taxon>unclassified sequences</taxon>
        <taxon>metagenomes</taxon>
        <taxon>ecological metagenomes</taxon>
    </lineage>
</organism>
<gene>
    <name evidence="1" type="ORF">LCGC14_1600880</name>
</gene>
<name>A0A0F9IXP0_9ZZZZ</name>
<reference evidence="1" key="1">
    <citation type="journal article" date="2015" name="Nature">
        <title>Complex archaea that bridge the gap between prokaryotes and eukaryotes.</title>
        <authorList>
            <person name="Spang A."/>
            <person name="Saw J.H."/>
            <person name="Jorgensen S.L."/>
            <person name="Zaremba-Niedzwiedzka K."/>
            <person name="Martijn J."/>
            <person name="Lind A.E."/>
            <person name="van Eijk R."/>
            <person name="Schleper C."/>
            <person name="Guy L."/>
            <person name="Ettema T.J."/>
        </authorList>
    </citation>
    <scope>NUCLEOTIDE SEQUENCE</scope>
</reference>
<proteinExistence type="predicted"/>